<keyword evidence="2" id="KW-1185">Reference proteome</keyword>
<sequence>MLISTCHLNNCVSMEIPDRYWVAIASKREFTLHRLAFLWFRKITPHP</sequence>
<dbReference type="Gramene" id="Solyc08g066560.3.1">
    <property type="protein sequence ID" value="Solyc08g066560.3.1.1"/>
    <property type="gene ID" value="Solyc08g066560.3"/>
</dbReference>
<protein>
    <submittedName>
        <fullName evidence="1">Uncharacterized protein</fullName>
    </submittedName>
</protein>
<evidence type="ECO:0000313" key="2">
    <source>
        <dbReference type="Proteomes" id="UP000004994"/>
    </source>
</evidence>
<organism evidence="1">
    <name type="scientific">Solanum lycopersicum</name>
    <name type="common">Tomato</name>
    <name type="synonym">Lycopersicon esculentum</name>
    <dbReference type="NCBI Taxonomy" id="4081"/>
    <lineage>
        <taxon>Eukaryota</taxon>
        <taxon>Viridiplantae</taxon>
        <taxon>Streptophyta</taxon>
        <taxon>Embryophyta</taxon>
        <taxon>Tracheophyta</taxon>
        <taxon>Spermatophyta</taxon>
        <taxon>Magnoliopsida</taxon>
        <taxon>eudicotyledons</taxon>
        <taxon>Gunneridae</taxon>
        <taxon>Pentapetalae</taxon>
        <taxon>asterids</taxon>
        <taxon>lamiids</taxon>
        <taxon>Solanales</taxon>
        <taxon>Solanaceae</taxon>
        <taxon>Solanoideae</taxon>
        <taxon>Solaneae</taxon>
        <taxon>Solanum</taxon>
        <taxon>Solanum subgen. Lycopersicon</taxon>
    </lineage>
</organism>
<evidence type="ECO:0000313" key="1">
    <source>
        <dbReference type="EnsemblPlants" id="Solyc08g066560.3.1.1"/>
    </source>
</evidence>
<dbReference type="InParanoid" id="A0A3Q7HNJ4"/>
<proteinExistence type="predicted"/>
<name>A0A3Q7HNJ4_SOLLC</name>
<dbReference type="Proteomes" id="UP000004994">
    <property type="component" value="Chromosome 8"/>
</dbReference>
<dbReference type="EnsemblPlants" id="Solyc08g066560.3.1">
    <property type="protein sequence ID" value="Solyc08g066560.3.1.1"/>
    <property type="gene ID" value="Solyc08g066560.3"/>
</dbReference>
<reference evidence="1" key="1">
    <citation type="journal article" date="2012" name="Nature">
        <title>The tomato genome sequence provides insights into fleshy fruit evolution.</title>
        <authorList>
            <consortium name="Tomato Genome Consortium"/>
        </authorList>
    </citation>
    <scope>NUCLEOTIDE SEQUENCE [LARGE SCALE GENOMIC DNA]</scope>
    <source>
        <strain evidence="1">cv. Heinz 1706</strain>
    </source>
</reference>
<dbReference type="AlphaFoldDB" id="A0A3Q7HNJ4"/>
<reference evidence="1" key="2">
    <citation type="submission" date="2019-01" db="UniProtKB">
        <authorList>
            <consortium name="EnsemblPlants"/>
        </authorList>
    </citation>
    <scope>IDENTIFICATION</scope>
    <source>
        <strain evidence="1">cv. Heinz 1706</strain>
    </source>
</reference>
<accession>A0A3Q7HNJ4</accession>